<name>A0A078M2E3_9BACL</name>
<evidence type="ECO:0000256" key="7">
    <source>
        <dbReference type="ARBA" id="ARBA00022692"/>
    </source>
</evidence>
<dbReference type="SMART" id="SM00388">
    <property type="entry name" value="HisKA"/>
    <property type="match status" value="1"/>
</dbReference>
<evidence type="ECO:0000256" key="4">
    <source>
        <dbReference type="ARBA" id="ARBA00022475"/>
    </source>
</evidence>
<comment type="subcellular location">
    <subcellularLocation>
        <location evidence="2">Cell membrane</location>
        <topology evidence="2">Multi-pass membrane protein</topology>
    </subcellularLocation>
</comment>
<dbReference type="CDD" id="cd00075">
    <property type="entry name" value="HATPase"/>
    <property type="match status" value="1"/>
</dbReference>
<evidence type="ECO:0000256" key="3">
    <source>
        <dbReference type="ARBA" id="ARBA00012438"/>
    </source>
</evidence>
<evidence type="ECO:0000256" key="5">
    <source>
        <dbReference type="ARBA" id="ARBA00022553"/>
    </source>
</evidence>
<dbReference type="SUPFAM" id="SSF47384">
    <property type="entry name" value="Homodimeric domain of signal transducing histidine kinase"/>
    <property type="match status" value="1"/>
</dbReference>
<keyword evidence="4" id="KW-1003">Cell membrane</keyword>
<dbReference type="CDD" id="cd00082">
    <property type="entry name" value="HisKA"/>
    <property type="match status" value="1"/>
</dbReference>
<feature type="transmembrane region" description="Helical" evidence="14">
    <location>
        <begin position="154"/>
        <end position="174"/>
    </location>
</feature>
<dbReference type="SMART" id="SM00387">
    <property type="entry name" value="HATPase_c"/>
    <property type="match status" value="1"/>
</dbReference>
<dbReference type="PATRIC" id="fig|1461583.4.peg.576"/>
<dbReference type="AlphaFoldDB" id="A0A078M2E3"/>
<gene>
    <name evidence="17" type="primary">yycG_2</name>
    <name evidence="17" type="ORF">BN1050_00604</name>
</gene>
<dbReference type="InterPro" id="IPR005467">
    <property type="entry name" value="His_kinase_dom"/>
</dbReference>
<comment type="catalytic activity">
    <reaction evidence="1">
        <text>ATP + protein L-histidine = ADP + protein N-phospho-L-histidine.</text>
        <dbReference type="EC" id="2.7.13.3"/>
    </reaction>
</comment>
<dbReference type="SUPFAM" id="SSF55874">
    <property type="entry name" value="ATPase domain of HSP90 chaperone/DNA topoisomerase II/histidine kinase"/>
    <property type="match status" value="1"/>
</dbReference>
<keyword evidence="12" id="KW-0902">Two-component regulatory system</keyword>
<dbReference type="Gene3D" id="3.30.565.10">
    <property type="entry name" value="Histidine kinase-like ATPase, C-terminal domain"/>
    <property type="match status" value="1"/>
</dbReference>
<feature type="transmembrane region" description="Helical" evidence="14">
    <location>
        <begin position="7"/>
        <end position="29"/>
    </location>
</feature>
<dbReference type="GO" id="GO:0005524">
    <property type="term" value="F:ATP binding"/>
    <property type="evidence" value="ECO:0007669"/>
    <property type="project" value="UniProtKB-KW"/>
</dbReference>
<keyword evidence="6" id="KW-0808">Transferase</keyword>
<evidence type="ECO:0000313" key="17">
    <source>
        <dbReference type="EMBL" id="CEA00419.1"/>
    </source>
</evidence>
<dbReference type="InterPro" id="IPR050398">
    <property type="entry name" value="HssS/ArlS-like"/>
</dbReference>
<evidence type="ECO:0000256" key="12">
    <source>
        <dbReference type="ARBA" id="ARBA00023012"/>
    </source>
</evidence>
<feature type="domain" description="HAMP" evidence="16">
    <location>
        <begin position="176"/>
        <end position="227"/>
    </location>
</feature>
<feature type="domain" description="Histidine kinase" evidence="15">
    <location>
        <begin position="242"/>
        <end position="472"/>
    </location>
</feature>
<evidence type="ECO:0000256" key="2">
    <source>
        <dbReference type="ARBA" id="ARBA00004651"/>
    </source>
</evidence>
<dbReference type="PRINTS" id="PR00344">
    <property type="entry name" value="BCTRLSENSOR"/>
</dbReference>
<dbReference type="InterPro" id="IPR036097">
    <property type="entry name" value="HisK_dim/P_sf"/>
</dbReference>
<dbReference type="PANTHER" id="PTHR45528">
    <property type="entry name" value="SENSOR HISTIDINE KINASE CPXA"/>
    <property type="match status" value="1"/>
</dbReference>
<dbReference type="Gene3D" id="6.10.340.10">
    <property type="match status" value="1"/>
</dbReference>
<dbReference type="PROSITE" id="PS50885">
    <property type="entry name" value="HAMP"/>
    <property type="match status" value="1"/>
</dbReference>
<evidence type="ECO:0000256" key="9">
    <source>
        <dbReference type="ARBA" id="ARBA00022777"/>
    </source>
</evidence>
<evidence type="ECO:0000256" key="1">
    <source>
        <dbReference type="ARBA" id="ARBA00000085"/>
    </source>
</evidence>
<evidence type="ECO:0000256" key="10">
    <source>
        <dbReference type="ARBA" id="ARBA00022840"/>
    </source>
</evidence>
<accession>A0A078M2E3</accession>
<sequence length="475" mass="53847">MKLKKWLLATYLIVMLVPLIAGYILFAWISDYNKERAVADRLETMLELQNVQRITENPALYRAHANYRAVKTLGSDTQAVTLYNASGNVLFRTNEFLPTTSRSERFNHLNELQRDFRTYTYRAPVLADNNVVGFYEVVFSRKQWRDGVANRTTTIIVIFSVLLLALYALVMLIMNRKFTKRLTLLGQQMTDFAQDKPFTKVPQAHDEIGELTEQFYAMQREITRTRQKLMDEQAEKQFMIASLSHDLKTPLTSIRAYAESLQGDLSAAERAEYEQIITSKSHYMQQMLDDLTTYTTLQSPNYALKKVAVDGEEYFEMLLSDYQALCAARGIQLTTRNAAHGTYYLNPKQLMRVMDNAMMNAIQHAVTKVSAFTAEAKAMRTFVYDGITPYITDGALYIVVQNDGTGISEEDAKHVFDPLYQADTARTKAGNRGSGLGLSITKQIIEKHGGTVQIVSAETVGTALICRLPIQEETT</sequence>
<evidence type="ECO:0000256" key="14">
    <source>
        <dbReference type="SAM" id="Phobius"/>
    </source>
</evidence>
<evidence type="ECO:0000259" key="15">
    <source>
        <dbReference type="PROSITE" id="PS50109"/>
    </source>
</evidence>
<evidence type="ECO:0000256" key="13">
    <source>
        <dbReference type="ARBA" id="ARBA00023136"/>
    </source>
</evidence>
<dbReference type="Pfam" id="PF00512">
    <property type="entry name" value="HisKA"/>
    <property type="match status" value="1"/>
</dbReference>
<dbReference type="PANTHER" id="PTHR45528:SF1">
    <property type="entry name" value="SENSOR HISTIDINE KINASE CPXA"/>
    <property type="match status" value="1"/>
</dbReference>
<dbReference type="PROSITE" id="PS50109">
    <property type="entry name" value="HIS_KIN"/>
    <property type="match status" value="1"/>
</dbReference>
<dbReference type="InterPro" id="IPR004358">
    <property type="entry name" value="Sig_transdc_His_kin-like_C"/>
</dbReference>
<dbReference type="InterPro" id="IPR003661">
    <property type="entry name" value="HisK_dim/P_dom"/>
</dbReference>
<keyword evidence="13 14" id="KW-0472">Membrane</keyword>
<dbReference type="EC" id="2.7.13.3" evidence="3"/>
<dbReference type="GO" id="GO:0000155">
    <property type="term" value="F:phosphorelay sensor kinase activity"/>
    <property type="evidence" value="ECO:0007669"/>
    <property type="project" value="InterPro"/>
</dbReference>
<evidence type="ECO:0000256" key="8">
    <source>
        <dbReference type="ARBA" id="ARBA00022741"/>
    </source>
</evidence>
<organism evidence="17">
    <name type="scientific">Metalysinibacillus saudimassiliensis</name>
    <dbReference type="NCBI Taxonomy" id="1461583"/>
    <lineage>
        <taxon>Bacteria</taxon>
        <taxon>Bacillati</taxon>
        <taxon>Bacillota</taxon>
        <taxon>Bacilli</taxon>
        <taxon>Bacillales</taxon>
        <taxon>Caryophanaceae</taxon>
        <taxon>Metalysinibacillus</taxon>
    </lineage>
</organism>
<proteinExistence type="predicted"/>
<keyword evidence="7 14" id="KW-0812">Transmembrane</keyword>
<dbReference type="Pfam" id="PF02518">
    <property type="entry name" value="HATPase_c"/>
    <property type="match status" value="1"/>
</dbReference>
<dbReference type="EMBL" id="LN483073">
    <property type="protein sequence ID" value="CEA00419.1"/>
    <property type="molecule type" value="Genomic_DNA"/>
</dbReference>
<dbReference type="GO" id="GO:0005886">
    <property type="term" value="C:plasma membrane"/>
    <property type="evidence" value="ECO:0007669"/>
    <property type="project" value="UniProtKB-SubCell"/>
</dbReference>
<keyword evidence="10" id="KW-0067">ATP-binding</keyword>
<evidence type="ECO:0000256" key="11">
    <source>
        <dbReference type="ARBA" id="ARBA00022989"/>
    </source>
</evidence>
<dbReference type="InterPro" id="IPR036890">
    <property type="entry name" value="HATPase_C_sf"/>
</dbReference>
<evidence type="ECO:0000259" key="16">
    <source>
        <dbReference type="PROSITE" id="PS50885"/>
    </source>
</evidence>
<keyword evidence="9 17" id="KW-0418">Kinase</keyword>
<keyword evidence="11 14" id="KW-1133">Transmembrane helix</keyword>
<dbReference type="InterPro" id="IPR003660">
    <property type="entry name" value="HAMP_dom"/>
</dbReference>
<dbReference type="InterPro" id="IPR003594">
    <property type="entry name" value="HATPase_dom"/>
</dbReference>
<reference evidence="17" key="1">
    <citation type="submission" date="2014-07" db="EMBL/GenBank/DDBJ databases">
        <authorList>
            <person name="Urmite Genomes Urmite Genomes"/>
        </authorList>
    </citation>
    <scope>NUCLEOTIDE SEQUENCE</scope>
    <source>
        <strain evidence="17">13S34_air</strain>
    </source>
</reference>
<evidence type="ECO:0000256" key="6">
    <source>
        <dbReference type="ARBA" id="ARBA00022679"/>
    </source>
</evidence>
<dbReference type="Gene3D" id="1.10.287.130">
    <property type="match status" value="1"/>
</dbReference>
<keyword evidence="8" id="KW-0547">Nucleotide-binding</keyword>
<protein>
    <recommendedName>
        <fullName evidence="3">histidine kinase</fullName>
        <ecNumber evidence="3">2.7.13.3</ecNumber>
    </recommendedName>
</protein>
<dbReference type="HOGENOM" id="CLU_554267_0_0_9"/>
<keyword evidence="5" id="KW-0597">Phosphoprotein</keyword>